<dbReference type="EMBL" id="LN852796">
    <property type="protein sequence ID" value="CRY93922.1"/>
    <property type="molecule type" value="Genomic_DNA"/>
</dbReference>
<reference evidence="1" key="2">
    <citation type="submission" date="2015-07" db="EMBL/GenBank/DDBJ databases">
        <title>Plasmids, circular viruses and viroids from rat gut.</title>
        <authorList>
            <person name="Jorgensen T.J."/>
            <person name="Hansen M.A."/>
            <person name="Xu Z."/>
            <person name="Tabak M.A."/>
            <person name="Sorensen S.J."/>
            <person name="Hansen L.H."/>
        </authorList>
    </citation>
    <scope>NUCLEOTIDE SEQUENCE</scope>
    <source>
        <plasmid evidence="1">pRGRH0106</plasmid>
    </source>
</reference>
<geneLocation type="plasmid" evidence="1">
    <name>pRGRH0106</name>
</geneLocation>
<reference evidence="1" key="1">
    <citation type="submission" date="2015-06" db="EMBL/GenBank/DDBJ databases">
        <authorList>
            <person name="Joergensen T."/>
        </authorList>
    </citation>
    <scope>NUCLEOTIDE SEQUENCE</scope>
    <source>
        <plasmid evidence="1">pRGRH0106</plasmid>
    </source>
</reference>
<accession>A0A0H5QCQ2</accession>
<keyword evidence="1" id="KW-0614">Plasmid</keyword>
<protein>
    <submittedName>
        <fullName evidence="1">Uncharacterized protein</fullName>
    </submittedName>
</protein>
<name>A0A0H5QCQ2_9ZZZZ</name>
<proteinExistence type="predicted"/>
<dbReference type="AlphaFoldDB" id="A0A0H5QCQ2"/>
<organism evidence="1">
    <name type="scientific">uncultured prokaryote</name>
    <dbReference type="NCBI Taxonomy" id="198431"/>
    <lineage>
        <taxon>unclassified sequences</taxon>
        <taxon>environmental samples</taxon>
    </lineage>
</organism>
<evidence type="ECO:0000313" key="1">
    <source>
        <dbReference type="EMBL" id="CRY93922.1"/>
    </source>
</evidence>
<sequence>MADSTFRGRPVLGECDSDLFHLWLLVHTLDDSFGECHLMRQIPEFSDSWISLLGAIDARFEGCFDTDGDSGELVTIMLR</sequence>